<evidence type="ECO:0000313" key="2">
    <source>
        <dbReference type="Proteomes" id="UP001220964"/>
    </source>
</evidence>
<comment type="caution">
    <text evidence="1">The sequence shown here is derived from an EMBL/GenBank/DDBJ whole genome shotgun (WGS) entry which is preliminary data.</text>
</comment>
<sequence length="250" mass="25829">MKPLWILGAAILLGLAGAAVWYVALRSPDIALRDATLEPHGDGLALALTIDNAGPPDRLVEISTAAEGQLILAGALFSEGLAIPAGASPKLAVDGAHGMLTGLEGGTAPGRLIPVTLRFAQAGAVSTRARIVEGMGESHGTTPYAVPEGEPVPSLSMTVTPEGDGWRVTLDTDNIAFDEAAVDGPHEPGHGHAHLYLDGLKLSRLYGPSYRIGALPPGSYEVRVALNTNDHRAYEVNGEVIAASAQITVD</sequence>
<organism evidence="1 2">
    <name type="scientific">Psychromarinibacter sediminicola</name>
    <dbReference type="NCBI Taxonomy" id="3033385"/>
    <lineage>
        <taxon>Bacteria</taxon>
        <taxon>Pseudomonadati</taxon>
        <taxon>Pseudomonadota</taxon>
        <taxon>Alphaproteobacteria</taxon>
        <taxon>Rhodobacterales</taxon>
        <taxon>Paracoccaceae</taxon>
        <taxon>Psychromarinibacter</taxon>
    </lineage>
</organism>
<proteinExistence type="predicted"/>
<dbReference type="Gene3D" id="2.60.40.1890">
    <property type="entry name" value="PCu(A)C copper chaperone"/>
    <property type="match status" value="1"/>
</dbReference>
<gene>
    <name evidence="1" type="ORF">P1J78_07985</name>
</gene>
<evidence type="ECO:0000313" key="1">
    <source>
        <dbReference type="EMBL" id="MDF0600665.1"/>
    </source>
</evidence>
<evidence type="ECO:0008006" key="3">
    <source>
        <dbReference type="Google" id="ProtNLM"/>
    </source>
</evidence>
<dbReference type="InterPro" id="IPR036182">
    <property type="entry name" value="PCuAC_sf"/>
</dbReference>
<dbReference type="AlphaFoldDB" id="A0AAE3T7T6"/>
<dbReference type="RefSeq" id="WP_275566809.1">
    <property type="nucleotide sequence ID" value="NZ_JARGYC010000016.1"/>
</dbReference>
<dbReference type="InterPro" id="IPR007410">
    <property type="entry name" value="LpqE-like"/>
</dbReference>
<dbReference type="Proteomes" id="UP001220964">
    <property type="component" value="Unassembled WGS sequence"/>
</dbReference>
<protein>
    <recommendedName>
        <fullName evidence="3">Copper(I)-binding protein</fullName>
    </recommendedName>
</protein>
<dbReference type="SUPFAM" id="SSF110087">
    <property type="entry name" value="DR1885-like metal-binding protein"/>
    <property type="match status" value="1"/>
</dbReference>
<keyword evidence="2" id="KW-1185">Reference proteome</keyword>
<name>A0AAE3T7T6_9RHOB</name>
<reference evidence="1" key="1">
    <citation type="submission" date="2023-03" db="EMBL/GenBank/DDBJ databases">
        <title>Multiphase analysis and comparison of six strains from genera Psychromarinibacter, Lutimaribacter, and Maritimibacter, including a novel species: Psychromarinibacter sediminicola sp. nov.</title>
        <authorList>
            <person name="Wang Y.-H."/>
            <person name="Ye M.-Q."/>
            <person name="Du Z.-J."/>
        </authorList>
    </citation>
    <scope>NUCLEOTIDE SEQUENCE</scope>
    <source>
        <strain evidence="1">C21-152</strain>
    </source>
</reference>
<dbReference type="EMBL" id="JARGYC010000016">
    <property type="protein sequence ID" value="MDF0600665.1"/>
    <property type="molecule type" value="Genomic_DNA"/>
</dbReference>
<dbReference type="Pfam" id="PF04314">
    <property type="entry name" value="PCuAC"/>
    <property type="match status" value="1"/>
</dbReference>
<accession>A0AAE3T7T6</accession>